<dbReference type="GeneID" id="54584178"/>
<dbReference type="AlphaFoldDB" id="A0A6A6IRF9"/>
<feature type="compositionally biased region" description="Basic residues" evidence="2">
    <location>
        <begin position="29"/>
        <end position="55"/>
    </location>
</feature>
<feature type="coiled-coil region" evidence="1">
    <location>
        <begin position="211"/>
        <end position="245"/>
    </location>
</feature>
<gene>
    <name evidence="4" type="ORF">BU26DRAFT_528416</name>
</gene>
<dbReference type="Proteomes" id="UP000800094">
    <property type="component" value="Unassembled WGS sequence"/>
</dbReference>
<evidence type="ECO:0000256" key="3">
    <source>
        <dbReference type="SAM" id="Phobius"/>
    </source>
</evidence>
<evidence type="ECO:0000313" key="4">
    <source>
        <dbReference type="EMBL" id="KAF2253124.1"/>
    </source>
</evidence>
<dbReference type="EMBL" id="ML987191">
    <property type="protein sequence ID" value="KAF2253124.1"/>
    <property type="molecule type" value="Genomic_DNA"/>
</dbReference>
<sequence>MAEPFRPNLFPPSSTPQITTDPQSPASSKKSHLHSLHHHPHRHHHHHRHSSRHHAKEAVQSAIQLHPPTSFGDLLKQAKGSRATSASPAHSRRESVKSATLDAQAEVLETREARAKPVGPEDIECERKRVKAREQELRSSLQTLSDQSLKTSRHLDDTYYSILEKVSLLRQTIGSLQELSGLTKELHENFRSDTQELVEDIKGQFDAFGNFEKQQEQVAALEERIKAGKEKADSLTARLMEAKKRVEARAKSEAEWDARITRRLKFLWGILGTIAALIILAILFQQFKPLHSTREPRAALDFSSRTKILDAPIPDLAKEAILSTTRSTPEVLVATLEAKPVTELEGDDRLRVFDEL</sequence>
<keyword evidence="3" id="KW-0472">Membrane</keyword>
<protein>
    <submittedName>
        <fullName evidence="4">Uncharacterized protein</fullName>
    </submittedName>
</protein>
<feature type="transmembrane region" description="Helical" evidence="3">
    <location>
        <begin position="266"/>
        <end position="284"/>
    </location>
</feature>
<evidence type="ECO:0000256" key="2">
    <source>
        <dbReference type="SAM" id="MobiDB-lite"/>
    </source>
</evidence>
<reference evidence="4" key="1">
    <citation type="journal article" date="2020" name="Stud. Mycol.">
        <title>101 Dothideomycetes genomes: a test case for predicting lifestyles and emergence of pathogens.</title>
        <authorList>
            <person name="Haridas S."/>
            <person name="Albert R."/>
            <person name="Binder M."/>
            <person name="Bloem J."/>
            <person name="Labutti K."/>
            <person name="Salamov A."/>
            <person name="Andreopoulos B."/>
            <person name="Baker S."/>
            <person name="Barry K."/>
            <person name="Bills G."/>
            <person name="Bluhm B."/>
            <person name="Cannon C."/>
            <person name="Castanera R."/>
            <person name="Culley D."/>
            <person name="Daum C."/>
            <person name="Ezra D."/>
            <person name="Gonzalez J."/>
            <person name="Henrissat B."/>
            <person name="Kuo A."/>
            <person name="Liang C."/>
            <person name="Lipzen A."/>
            <person name="Lutzoni F."/>
            <person name="Magnuson J."/>
            <person name="Mondo S."/>
            <person name="Nolan M."/>
            <person name="Ohm R."/>
            <person name="Pangilinan J."/>
            <person name="Park H.-J."/>
            <person name="Ramirez L."/>
            <person name="Alfaro M."/>
            <person name="Sun H."/>
            <person name="Tritt A."/>
            <person name="Yoshinaga Y."/>
            <person name="Zwiers L.-H."/>
            <person name="Turgeon B."/>
            <person name="Goodwin S."/>
            <person name="Spatafora J."/>
            <person name="Crous P."/>
            <person name="Grigoriev I."/>
        </authorList>
    </citation>
    <scope>NUCLEOTIDE SEQUENCE</scope>
    <source>
        <strain evidence="4">CBS 122368</strain>
    </source>
</reference>
<keyword evidence="3" id="KW-0812">Transmembrane</keyword>
<feature type="region of interest" description="Disordered" evidence="2">
    <location>
        <begin position="1"/>
        <end position="100"/>
    </location>
</feature>
<dbReference type="RefSeq" id="XP_033688128.1">
    <property type="nucleotide sequence ID" value="XM_033830848.1"/>
</dbReference>
<evidence type="ECO:0000313" key="5">
    <source>
        <dbReference type="Proteomes" id="UP000800094"/>
    </source>
</evidence>
<keyword evidence="1" id="KW-0175">Coiled coil</keyword>
<name>A0A6A6IRF9_9PLEO</name>
<keyword evidence="3" id="KW-1133">Transmembrane helix</keyword>
<organism evidence="4 5">
    <name type="scientific">Trematosphaeria pertusa</name>
    <dbReference type="NCBI Taxonomy" id="390896"/>
    <lineage>
        <taxon>Eukaryota</taxon>
        <taxon>Fungi</taxon>
        <taxon>Dikarya</taxon>
        <taxon>Ascomycota</taxon>
        <taxon>Pezizomycotina</taxon>
        <taxon>Dothideomycetes</taxon>
        <taxon>Pleosporomycetidae</taxon>
        <taxon>Pleosporales</taxon>
        <taxon>Massarineae</taxon>
        <taxon>Trematosphaeriaceae</taxon>
        <taxon>Trematosphaeria</taxon>
    </lineage>
</organism>
<dbReference type="OrthoDB" id="5419542at2759"/>
<evidence type="ECO:0000256" key="1">
    <source>
        <dbReference type="SAM" id="Coils"/>
    </source>
</evidence>
<proteinExistence type="predicted"/>
<accession>A0A6A6IRF9</accession>
<keyword evidence="5" id="KW-1185">Reference proteome</keyword>